<feature type="transmembrane region" description="Helical" evidence="1">
    <location>
        <begin position="297"/>
        <end position="317"/>
    </location>
</feature>
<organism evidence="2 3">
    <name type="scientific">Extremus antarcticus</name>
    <dbReference type="NCBI Taxonomy" id="702011"/>
    <lineage>
        <taxon>Eukaryota</taxon>
        <taxon>Fungi</taxon>
        <taxon>Dikarya</taxon>
        <taxon>Ascomycota</taxon>
        <taxon>Pezizomycotina</taxon>
        <taxon>Dothideomycetes</taxon>
        <taxon>Dothideomycetidae</taxon>
        <taxon>Mycosphaerellales</taxon>
        <taxon>Extremaceae</taxon>
        <taxon>Extremus</taxon>
    </lineage>
</organism>
<keyword evidence="1" id="KW-1133">Transmembrane helix</keyword>
<proteinExistence type="predicted"/>
<dbReference type="Proteomes" id="UP001271007">
    <property type="component" value="Unassembled WGS sequence"/>
</dbReference>
<evidence type="ECO:0000313" key="3">
    <source>
        <dbReference type="Proteomes" id="UP001271007"/>
    </source>
</evidence>
<feature type="transmembrane region" description="Helical" evidence="1">
    <location>
        <begin position="260"/>
        <end position="285"/>
    </location>
</feature>
<name>A0AAJ0DIK7_9PEZI</name>
<dbReference type="EMBL" id="JAWDJX010000028">
    <property type="protein sequence ID" value="KAK3051081.1"/>
    <property type="molecule type" value="Genomic_DNA"/>
</dbReference>
<evidence type="ECO:0000256" key="1">
    <source>
        <dbReference type="SAM" id="Phobius"/>
    </source>
</evidence>
<dbReference type="PANTHER" id="PTHR33927">
    <property type="entry name" value="TRANSMEMBRANE PROTEIN"/>
    <property type="match status" value="1"/>
</dbReference>
<feature type="transmembrane region" description="Helical" evidence="1">
    <location>
        <begin position="371"/>
        <end position="388"/>
    </location>
</feature>
<dbReference type="AlphaFoldDB" id="A0AAJ0DIK7"/>
<reference evidence="2" key="1">
    <citation type="submission" date="2023-04" db="EMBL/GenBank/DDBJ databases">
        <title>Black Yeasts Isolated from many extreme environments.</title>
        <authorList>
            <person name="Coleine C."/>
            <person name="Stajich J.E."/>
            <person name="Selbmann L."/>
        </authorList>
    </citation>
    <scope>NUCLEOTIDE SEQUENCE</scope>
    <source>
        <strain evidence="2">CCFEE 5312</strain>
    </source>
</reference>
<dbReference type="SUPFAM" id="SSF52343">
    <property type="entry name" value="Ferredoxin reductase-like, C-terminal NADP-linked domain"/>
    <property type="match status" value="1"/>
</dbReference>
<feature type="transmembrane region" description="Helical" evidence="1">
    <location>
        <begin position="338"/>
        <end position="356"/>
    </location>
</feature>
<keyword evidence="1" id="KW-0812">Transmembrane</keyword>
<evidence type="ECO:0000313" key="2">
    <source>
        <dbReference type="EMBL" id="KAK3051081.1"/>
    </source>
</evidence>
<dbReference type="PANTHER" id="PTHR33927:SF5">
    <property type="entry name" value="ENZYME, PUTATIVE (AFU_ORTHOLOGUE AFUA_8G01222)-RELATED"/>
    <property type="match status" value="1"/>
</dbReference>
<comment type="caution">
    <text evidence="2">The sequence shown here is derived from an EMBL/GenBank/DDBJ whole genome shotgun (WGS) entry which is preliminary data.</text>
</comment>
<keyword evidence="3" id="KW-1185">Reference proteome</keyword>
<protein>
    <recommendedName>
        <fullName evidence="4">Nonribosomal peptide synthetase 12</fullName>
    </recommendedName>
</protein>
<keyword evidence="1" id="KW-0472">Membrane</keyword>
<sequence length="611" mass="66928">MSKTNTIDLESAFHLAWEAVRPDRSVSTTPADVQDHALPASRPQVGWRPQRPRPIYQPRTVTIRQNSGGVPRLSFNSSTLHYVPSGPTSAAVSLPEQVHCSEQSHYADKYRSTATKSGMLLAKIVIDEGRSSISTYSLESSTDLEDCIATSKDLAKFTTAYPLPPAEESTRWTAWRYVSYYMRVWAVILLVNSITMVIMISYGVAKPGSFTYGSAAAAVGANLLASTLARHEHIINFLFRIVCFLPLSTPLWLRRRAAKVYSYGGIHSGCGISAMLWYLVYAVLATLQFDGTGGEEAALAITTTLTIILLIIITGMAHPAVRRCFHNQWELSHRFGGWFVVLLVWAQTTIIVVANAQNSPEPTREVLAKTPTFYFLLLTTLLILYPWLRLRRRKVTHSEQLSSHALRLHFNDRRVSHCIGYRLATNPLLETHGFATIPNPTPLTPSDKDEETGYSILISNAGDWTSHLITHPPKAIWTKGAPTVGLMRIASLFSPLVIVATGSGIGPALSFLQAKPHWPVRVIWSARAPLKTYGAEIVESVLRADGRAVVVDTDGTGRPDLVGLAWGVMREGLGGRKAEAVVVVANPTVTGVVVGGLERRGVPAFGAIFDS</sequence>
<evidence type="ECO:0008006" key="4">
    <source>
        <dbReference type="Google" id="ProtNLM"/>
    </source>
</evidence>
<accession>A0AAJ0DIK7</accession>
<feature type="transmembrane region" description="Helical" evidence="1">
    <location>
        <begin position="234"/>
        <end position="253"/>
    </location>
</feature>
<gene>
    <name evidence="2" type="ORF">LTR09_007831</name>
</gene>
<feature type="transmembrane region" description="Helical" evidence="1">
    <location>
        <begin position="184"/>
        <end position="205"/>
    </location>
</feature>
<dbReference type="InterPro" id="IPR052979">
    <property type="entry name" value="Adenylate-forming_domain"/>
</dbReference>
<dbReference type="InterPro" id="IPR039261">
    <property type="entry name" value="FNR_nucleotide-bd"/>
</dbReference>